<proteinExistence type="predicted"/>
<evidence type="ECO:0000256" key="1">
    <source>
        <dbReference type="SAM" id="MobiDB-lite"/>
    </source>
</evidence>
<reference evidence="2 3" key="1">
    <citation type="submission" date="2014-04" db="EMBL/GenBank/DDBJ databases">
        <authorList>
            <consortium name="DOE Joint Genome Institute"/>
            <person name="Kuo A."/>
            <person name="Kohler A."/>
            <person name="Costa M.D."/>
            <person name="Nagy L.G."/>
            <person name="Floudas D."/>
            <person name="Copeland A."/>
            <person name="Barry K.W."/>
            <person name="Cichocki N."/>
            <person name="Veneault-Fourrey C."/>
            <person name="LaButti K."/>
            <person name="Lindquist E.A."/>
            <person name="Lipzen A."/>
            <person name="Lundell T."/>
            <person name="Morin E."/>
            <person name="Murat C."/>
            <person name="Sun H."/>
            <person name="Tunlid A."/>
            <person name="Henrissat B."/>
            <person name="Grigoriev I.V."/>
            <person name="Hibbett D.S."/>
            <person name="Martin F."/>
            <person name="Nordberg H.P."/>
            <person name="Cantor M.N."/>
            <person name="Hua S.X."/>
        </authorList>
    </citation>
    <scope>NUCLEOTIDE SEQUENCE [LARGE SCALE GENOMIC DNA]</scope>
    <source>
        <strain evidence="2 3">441</strain>
    </source>
</reference>
<sequence>MHMYTTARRMQRWITINPSAMAKKKTACGLSPISSKDERRGQRNSRKDDLNSPILRYVKVELGVPSAPSHD</sequence>
<organism evidence="2 3">
    <name type="scientific">Pisolithus microcarpus 441</name>
    <dbReference type="NCBI Taxonomy" id="765257"/>
    <lineage>
        <taxon>Eukaryota</taxon>
        <taxon>Fungi</taxon>
        <taxon>Dikarya</taxon>
        <taxon>Basidiomycota</taxon>
        <taxon>Agaricomycotina</taxon>
        <taxon>Agaricomycetes</taxon>
        <taxon>Agaricomycetidae</taxon>
        <taxon>Boletales</taxon>
        <taxon>Sclerodermatineae</taxon>
        <taxon>Pisolithaceae</taxon>
        <taxon>Pisolithus</taxon>
    </lineage>
</organism>
<name>A0A0C9Z3P6_9AGAM</name>
<dbReference type="AlphaFoldDB" id="A0A0C9Z3P6"/>
<evidence type="ECO:0000313" key="2">
    <source>
        <dbReference type="EMBL" id="KIK14668.1"/>
    </source>
</evidence>
<evidence type="ECO:0000313" key="3">
    <source>
        <dbReference type="Proteomes" id="UP000054018"/>
    </source>
</evidence>
<feature type="compositionally biased region" description="Basic and acidic residues" evidence="1">
    <location>
        <begin position="35"/>
        <end position="50"/>
    </location>
</feature>
<dbReference type="Proteomes" id="UP000054018">
    <property type="component" value="Unassembled WGS sequence"/>
</dbReference>
<protein>
    <submittedName>
        <fullName evidence="2">Uncharacterized protein</fullName>
    </submittedName>
</protein>
<gene>
    <name evidence="2" type="ORF">PISMIDRAFT_346268</name>
</gene>
<dbReference type="HOGENOM" id="CLU_2740987_0_0_1"/>
<feature type="region of interest" description="Disordered" evidence="1">
    <location>
        <begin position="24"/>
        <end position="52"/>
    </location>
</feature>
<dbReference type="EMBL" id="KN833928">
    <property type="protein sequence ID" value="KIK14668.1"/>
    <property type="molecule type" value="Genomic_DNA"/>
</dbReference>
<reference evidence="3" key="2">
    <citation type="submission" date="2015-01" db="EMBL/GenBank/DDBJ databases">
        <title>Evolutionary Origins and Diversification of the Mycorrhizal Mutualists.</title>
        <authorList>
            <consortium name="DOE Joint Genome Institute"/>
            <consortium name="Mycorrhizal Genomics Consortium"/>
            <person name="Kohler A."/>
            <person name="Kuo A."/>
            <person name="Nagy L.G."/>
            <person name="Floudas D."/>
            <person name="Copeland A."/>
            <person name="Barry K.W."/>
            <person name="Cichocki N."/>
            <person name="Veneault-Fourrey C."/>
            <person name="LaButti K."/>
            <person name="Lindquist E.A."/>
            <person name="Lipzen A."/>
            <person name="Lundell T."/>
            <person name="Morin E."/>
            <person name="Murat C."/>
            <person name="Riley R."/>
            <person name="Ohm R."/>
            <person name="Sun H."/>
            <person name="Tunlid A."/>
            <person name="Henrissat B."/>
            <person name="Grigoriev I.V."/>
            <person name="Hibbett D.S."/>
            <person name="Martin F."/>
        </authorList>
    </citation>
    <scope>NUCLEOTIDE SEQUENCE [LARGE SCALE GENOMIC DNA]</scope>
    <source>
        <strain evidence="3">441</strain>
    </source>
</reference>
<keyword evidence="3" id="KW-1185">Reference proteome</keyword>
<accession>A0A0C9Z3P6</accession>